<dbReference type="PANTHER" id="PTHR37815:SF3">
    <property type="entry name" value="UPF0397 PROTEIN SPR0429"/>
    <property type="match status" value="1"/>
</dbReference>
<dbReference type="Gene3D" id="1.10.1760.20">
    <property type="match status" value="1"/>
</dbReference>
<organism evidence="4 5">
    <name type="scientific">Peptoanaerobacter stomatis</name>
    <dbReference type="NCBI Taxonomy" id="796937"/>
    <lineage>
        <taxon>Bacteria</taxon>
        <taxon>Bacillati</taxon>
        <taxon>Bacillota</taxon>
        <taxon>Clostridia</taxon>
        <taxon>Peptostreptococcales</taxon>
        <taxon>Filifactoraceae</taxon>
        <taxon>Peptoanaerobacter</taxon>
    </lineage>
</organism>
<proteinExistence type="predicted"/>
<evidence type="ECO:0000256" key="2">
    <source>
        <dbReference type="ARBA" id="ARBA00022989"/>
    </source>
</evidence>
<feature type="transmembrane region" description="Helical" evidence="3">
    <location>
        <begin position="12"/>
        <end position="31"/>
    </location>
</feature>
<gene>
    <name evidence="4" type="ORF">HMPREF9629_02195</name>
</gene>
<dbReference type="EMBL" id="AFZE01000032">
    <property type="protein sequence ID" value="EHL14424.1"/>
    <property type="molecule type" value="Genomic_DNA"/>
</dbReference>
<feature type="transmembrane region" description="Helical" evidence="3">
    <location>
        <begin position="147"/>
        <end position="164"/>
    </location>
</feature>
<dbReference type="InterPro" id="IPR009825">
    <property type="entry name" value="ECF_substrate-spec-like"/>
</dbReference>
<comment type="caution">
    <text evidence="4">The sequence shown here is derived from an EMBL/GenBank/DDBJ whole genome shotgun (WGS) entry which is preliminary data.</text>
</comment>
<evidence type="ECO:0000313" key="5">
    <source>
        <dbReference type="Proteomes" id="UP000006437"/>
    </source>
</evidence>
<dbReference type="HOGENOM" id="CLU_084705_1_0_9"/>
<evidence type="ECO:0000256" key="1">
    <source>
        <dbReference type="ARBA" id="ARBA00022692"/>
    </source>
</evidence>
<dbReference type="Proteomes" id="UP000006437">
    <property type="component" value="Unassembled WGS sequence"/>
</dbReference>
<dbReference type="PANTHER" id="PTHR37815">
    <property type="entry name" value="UPF0397 PROTEIN BC_2624-RELATED"/>
    <property type="match status" value="1"/>
</dbReference>
<evidence type="ECO:0000313" key="4">
    <source>
        <dbReference type="EMBL" id="EHL14424.1"/>
    </source>
</evidence>
<accession>G9X1F1</accession>
<dbReference type="BioCyc" id="EBAC796937-HMP:GMGH-2223-MONOMER"/>
<dbReference type="Pfam" id="PF07155">
    <property type="entry name" value="ECF-ribofla_trS"/>
    <property type="match status" value="1"/>
</dbReference>
<protein>
    <recommendedName>
        <fullName evidence="6">ECF-type riboflavin transporter, S component</fullName>
    </recommendedName>
</protein>
<feature type="transmembrane region" description="Helical" evidence="3">
    <location>
        <begin position="74"/>
        <end position="95"/>
    </location>
</feature>
<name>G9X1F1_9FIRM</name>
<evidence type="ECO:0008006" key="6">
    <source>
        <dbReference type="Google" id="ProtNLM"/>
    </source>
</evidence>
<keyword evidence="1 3" id="KW-0812">Transmembrane</keyword>
<feature type="transmembrane region" description="Helical" evidence="3">
    <location>
        <begin position="107"/>
        <end position="127"/>
    </location>
</feature>
<keyword evidence="2 3" id="KW-1133">Transmembrane helix</keyword>
<dbReference type="RefSeq" id="WP_009526411.1">
    <property type="nucleotide sequence ID" value="NZ_JBQMYZ010000041.1"/>
</dbReference>
<evidence type="ECO:0000256" key="3">
    <source>
        <dbReference type="SAM" id="Phobius"/>
    </source>
</evidence>
<dbReference type="GO" id="GO:0016020">
    <property type="term" value="C:membrane"/>
    <property type="evidence" value="ECO:0007669"/>
    <property type="project" value="InterPro"/>
</dbReference>
<keyword evidence="3" id="KW-0472">Membrane</keyword>
<feature type="transmembrane region" description="Helical" evidence="3">
    <location>
        <begin position="43"/>
        <end position="68"/>
    </location>
</feature>
<dbReference type="AlphaFoldDB" id="G9X1F1"/>
<sequence>MTNSKSIKSLVIYGLCIALVCVMTMVVQIPVPMTQGYVHLGDSCILLIAIFFGKKYGAVAGGLGSALADILSGYAHWALFTLIIKALMGFVAGSLSNYRYSKSKFMSVNTTIASLLTIAVMVIGYLIGGTILKGSFAVALTSVPSNAIQGVMGMVLFFAIGKAFDKVHLNNYIHKFQN</sequence>
<reference evidence="4 5" key="1">
    <citation type="submission" date="2011-08" db="EMBL/GenBank/DDBJ databases">
        <title>The Genome Sequence of Eubacteriaceae bacterium ACC19a.</title>
        <authorList>
            <consortium name="The Broad Institute Genome Sequencing Platform"/>
            <person name="Earl A."/>
            <person name="Ward D."/>
            <person name="Feldgarden M."/>
            <person name="Gevers D."/>
            <person name="Sizova M."/>
            <person name="Hazen A."/>
            <person name="Epstein S."/>
            <person name="Young S.K."/>
            <person name="Zeng Q."/>
            <person name="Gargeya S."/>
            <person name="Fitzgerald M."/>
            <person name="Haas B."/>
            <person name="Abouelleil A."/>
            <person name="Alvarado L."/>
            <person name="Arachchi H.M."/>
            <person name="Berlin A."/>
            <person name="Brown A."/>
            <person name="Chapman S.B."/>
            <person name="Chen Z."/>
            <person name="Dunbar C."/>
            <person name="Freedman E."/>
            <person name="Gearin G."/>
            <person name="Gellesch M."/>
            <person name="Goldberg J."/>
            <person name="Griggs A."/>
            <person name="Gujja S."/>
            <person name="Heiman D."/>
            <person name="Howarth C."/>
            <person name="Larson L."/>
            <person name="Lui A."/>
            <person name="MacDonald P.J.P."/>
            <person name="Montmayeur A."/>
            <person name="Murphy C."/>
            <person name="Neiman D."/>
            <person name="Pearson M."/>
            <person name="Priest M."/>
            <person name="Roberts A."/>
            <person name="Saif S."/>
            <person name="Shea T."/>
            <person name="Shenoy N."/>
            <person name="Sisk P."/>
            <person name="Stolte C."/>
            <person name="Sykes S."/>
            <person name="Wortman J."/>
            <person name="Nusbaum C."/>
            <person name="Birren B."/>
        </authorList>
    </citation>
    <scope>NUCLEOTIDE SEQUENCE [LARGE SCALE GENOMIC DNA]</scope>
    <source>
        <strain evidence="4 5">ACC19a</strain>
    </source>
</reference>